<dbReference type="SUPFAM" id="SSF48652">
    <property type="entry name" value="Tetraspanin"/>
    <property type="match status" value="1"/>
</dbReference>
<feature type="transmembrane region" description="Helical" evidence="5">
    <location>
        <begin position="82"/>
        <end position="106"/>
    </location>
</feature>
<evidence type="ECO:0000256" key="3">
    <source>
        <dbReference type="ARBA" id="ARBA00022989"/>
    </source>
</evidence>
<evidence type="ECO:0000313" key="6">
    <source>
        <dbReference type="EMBL" id="KAF7279398.1"/>
    </source>
</evidence>
<dbReference type="Proteomes" id="UP000625711">
    <property type="component" value="Unassembled WGS sequence"/>
</dbReference>
<keyword evidence="4 5" id="KW-0472">Membrane</keyword>
<evidence type="ECO:0008006" key="8">
    <source>
        <dbReference type="Google" id="ProtNLM"/>
    </source>
</evidence>
<organism evidence="6 7">
    <name type="scientific">Rhynchophorus ferrugineus</name>
    <name type="common">Red palm weevil</name>
    <name type="synonym">Curculio ferrugineus</name>
    <dbReference type="NCBI Taxonomy" id="354439"/>
    <lineage>
        <taxon>Eukaryota</taxon>
        <taxon>Metazoa</taxon>
        <taxon>Ecdysozoa</taxon>
        <taxon>Arthropoda</taxon>
        <taxon>Hexapoda</taxon>
        <taxon>Insecta</taxon>
        <taxon>Pterygota</taxon>
        <taxon>Neoptera</taxon>
        <taxon>Endopterygota</taxon>
        <taxon>Coleoptera</taxon>
        <taxon>Polyphaga</taxon>
        <taxon>Cucujiformia</taxon>
        <taxon>Curculionidae</taxon>
        <taxon>Dryophthorinae</taxon>
        <taxon>Rhynchophorus</taxon>
    </lineage>
</organism>
<comment type="caution">
    <text evidence="6">The sequence shown here is derived from an EMBL/GenBank/DDBJ whole genome shotgun (WGS) entry which is preliminary data.</text>
</comment>
<evidence type="ECO:0000256" key="1">
    <source>
        <dbReference type="ARBA" id="ARBA00004141"/>
    </source>
</evidence>
<dbReference type="Gene3D" id="1.10.1450.10">
    <property type="entry name" value="Tetraspanin"/>
    <property type="match status" value="1"/>
</dbReference>
<name>A0A834IK31_RHYFE</name>
<proteinExistence type="predicted"/>
<feature type="transmembrane region" description="Helical" evidence="5">
    <location>
        <begin position="198"/>
        <end position="222"/>
    </location>
</feature>
<dbReference type="Pfam" id="PF00335">
    <property type="entry name" value="Tetraspanin"/>
    <property type="match status" value="1"/>
</dbReference>
<dbReference type="InterPro" id="IPR008952">
    <property type="entry name" value="Tetraspanin_EC2_sf"/>
</dbReference>
<evidence type="ECO:0000256" key="4">
    <source>
        <dbReference type="ARBA" id="ARBA00023136"/>
    </source>
</evidence>
<evidence type="ECO:0000256" key="2">
    <source>
        <dbReference type="ARBA" id="ARBA00022692"/>
    </source>
</evidence>
<comment type="subcellular location">
    <subcellularLocation>
        <location evidence="1">Membrane</location>
        <topology evidence="1">Multi-pass membrane protein</topology>
    </subcellularLocation>
</comment>
<sequence>MPPQPSSFAFKIIKWMLIVVFLLGTLLIVTNGIVCIIYGIKVIREVSHFDRMNGCVLATIGIMSCIYGVVMCYLVQRKPPNTWIQTLLVGCIVTVTLQMIFGSAGVRVGILRKNKNVDNYLKLLYRHYYQDKYARKVIDKVHDSYECCGLYGNRSFAPRNAGTYIDTCCKEAHLNCTAELAFEEGCEVPITKFHRANFYGIGSMWIAFATIHMVITLLVFYFQSVYINRPDHYA</sequence>
<dbReference type="CDD" id="cd03127">
    <property type="entry name" value="tetraspanin_LEL"/>
    <property type="match status" value="1"/>
</dbReference>
<evidence type="ECO:0000256" key="5">
    <source>
        <dbReference type="SAM" id="Phobius"/>
    </source>
</evidence>
<gene>
    <name evidence="6" type="ORF">GWI33_007340</name>
</gene>
<evidence type="ECO:0000313" key="7">
    <source>
        <dbReference type="Proteomes" id="UP000625711"/>
    </source>
</evidence>
<dbReference type="InterPro" id="IPR018499">
    <property type="entry name" value="Tetraspanin/Peripherin"/>
</dbReference>
<keyword evidence="7" id="KW-1185">Reference proteome</keyword>
<reference evidence="6" key="1">
    <citation type="submission" date="2020-08" db="EMBL/GenBank/DDBJ databases">
        <title>Genome sequencing and assembly of the red palm weevil Rhynchophorus ferrugineus.</title>
        <authorList>
            <person name="Dias G.B."/>
            <person name="Bergman C.M."/>
            <person name="Manee M."/>
        </authorList>
    </citation>
    <scope>NUCLEOTIDE SEQUENCE</scope>
    <source>
        <strain evidence="6">AA-2017</strain>
        <tissue evidence="6">Whole larva</tissue>
    </source>
</reference>
<accession>A0A834IK31</accession>
<keyword evidence="2 5" id="KW-0812">Transmembrane</keyword>
<dbReference type="EMBL" id="JAACXV010000365">
    <property type="protein sequence ID" value="KAF7279398.1"/>
    <property type="molecule type" value="Genomic_DNA"/>
</dbReference>
<dbReference type="AlphaFoldDB" id="A0A834IK31"/>
<keyword evidence="3 5" id="KW-1133">Transmembrane helix</keyword>
<feature type="transmembrane region" description="Helical" evidence="5">
    <location>
        <begin position="12"/>
        <end position="40"/>
    </location>
</feature>
<dbReference type="GO" id="GO:0016020">
    <property type="term" value="C:membrane"/>
    <property type="evidence" value="ECO:0007669"/>
    <property type="project" value="UniProtKB-SubCell"/>
</dbReference>
<feature type="transmembrane region" description="Helical" evidence="5">
    <location>
        <begin position="52"/>
        <end position="76"/>
    </location>
</feature>
<protein>
    <recommendedName>
        <fullName evidence="8">Tetraspanin</fullName>
    </recommendedName>
</protein>